<feature type="domain" description="CheW-like" evidence="1">
    <location>
        <begin position="50"/>
        <end position="188"/>
    </location>
</feature>
<accession>A0ABV6YTI5</accession>
<name>A0ABV6YTI5_UNCC1</name>
<dbReference type="SUPFAM" id="SSF50341">
    <property type="entry name" value="CheW-like"/>
    <property type="match status" value="1"/>
</dbReference>
<dbReference type="SMART" id="SM00260">
    <property type="entry name" value="CheW"/>
    <property type="match status" value="1"/>
</dbReference>
<dbReference type="PROSITE" id="PS50851">
    <property type="entry name" value="CHEW"/>
    <property type="match status" value="1"/>
</dbReference>
<dbReference type="Gene3D" id="2.30.30.40">
    <property type="entry name" value="SH3 Domains"/>
    <property type="match status" value="1"/>
</dbReference>
<gene>
    <name evidence="2" type="ORF">ACFL27_04855</name>
</gene>
<dbReference type="Pfam" id="PF01584">
    <property type="entry name" value="CheW"/>
    <property type="match status" value="1"/>
</dbReference>
<comment type="caution">
    <text evidence="2">The sequence shown here is derived from an EMBL/GenBank/DDBJ whole genome shotgun (WGS) entry which is preliminary data.</text>
</comment>
<dbReference type="EMBL" id="JBHPBY010000043">
    <property type="protein sequence ID" value="MFC1849522.1"/>
    <property type="molecule type" value="Genomic_DNA"/>
</dbReference>
<dbReference type="Proteomes" id="UP001594351">
    <property type="component" value="Unassembled WGS sequence"/>
</dbReference>
<dbReference type="PANTHER" id="PTHR22617">
    <property type="entry name" value="CHEMOTAXIS SENSOR HISTIDINE KINASE-RELATED"/>
    <property type="match status" value="1"/>
</dbReference>
<evidence type="ECO:0000313" key="3">
    <source>
        <dbReference type="Proteomes" id="UP001594351"/>
    </source>
</evidence>
<organism evidence="2 3">
    <name type="scientific">candidate division CSSED10-310 bacterium</name>
    <dbReference type="NCBI Taxonomy" id="2855610"/>
    <lineage>
        <taxon>Bacteria</taxon>
        <taxon>Bacteria division CSSED10-310</taxon>
    </lineage>
</organism>
<dbReference type="InterPro" id="IPR036061">
    <property type="entry name" value="CheW-like_dom_sf"/>
</dbReference>
<dbReference type="PANTHER" id="PTHR22617:SF23">
    <property type="entry name" value="CHEMOTAXIS PROTEIN CHEW"/>
    <property type="match status" value="1"/>
</dbReference>
<dbReference type="Gene3D" id="2.40.50.180">
    <property type="entry name" value="CheA-289, Domain 4"/>
    <property type="match status" value="1"/>
</dbReference>
<dbReference type="InterPro" id="IPR039315">
    <property type="entry name" value="CheW"/>
</dbReference>
<proteinExistence type="predicted"/>
<sequence>METNNIKNSPEKEILLRLDTLEKKVAELQDIIESQFSLLRKISPLSAEDTLNLVLFNVDSLRCCFFLHHIKEIVRIVAITPLPDTPEIMEGVIDYRGEVIPIIDIRHKFGLETSEYDLEYHLLIFDIEGLKAGIVVDQVLGVKEIRADAIESPMNAPFKKSFVTGIVKHEAQIVMIINPVLLLSLEEKQGVTQAVQSL</sequence>
<evidence type="ECO:0000313" key="2">
    <source>
        <dbReference type="EMBL" id="MFC1849522.1"/>
    </source>
</evidence>
<evidence type="ECO:0000259" key="1">
    <source>
        <dbReference type="PROSITE" id="PS50851"/>
    </source>
</evidence>
<protein>
    <submittedName>
        <fullName evidence="2">Chemotaxis protein CheW</fullName>
    </submittedName>
</protein>
<reference evidence="2 3" key="1">
    <citation type="submission" date="2024-09" db="EMBL/GenBank/DDBJ databases">
        <title>Laminarin stimulates single cell rates of sulfate reduction while oxygen inhibits transcriptomic activity in coastal marine sediment.</title>
        <authorList>
            <person name="Lindsay M."/>
            <person name="Orcutt B."/>
            <person name="Emerson D."/>
            <person name="Stepanauskas R."/>
            <person name="D'Angelo T."/>
        </authorList>
    </citation>
    <scope>NUCLEOTIDE SEQUENCE [LARGE SCALE GENOMIC DNA]</scope>
    <source>
        <strain evidence="2">SAG AM-311-K15</strain>
    </source>
</reference>
<dbReference type="InterPro" id="IPR002545">
    <property type="entry name" value="CheW-lke_dom"/>
</dbReference>
<keyword evidence="3" id="KW-1185">Reference proteome</keyword>